<feature type="coiled-coil region" evidence="1">
    <location>
        <begin position="220"/>
        <end position="306"/>
    </location>
</feature>
<dbReference type="InterPro" id="IPR027417">
    <property type="entry name" value="P-loop_NTPase"/>
</dbReference>
<feature type="coiled-coil region" evidence="1">
    <location>
        <begin position="500"/>
        <end position="575"/>
    </location>
</feature>
<organism evidence="3 4">
    <name type="scientific">Aeromonas popoffii</name>
    <dbReference type="NCBI Taxonomy" id="70856"/>
    <lineage>
        <taxon>Bacteria</taxon>
        <taxon>Pseudomonadati</taxon>
        <taxon>Pseudomonadota</taxon>
        <taxon>Gammaproteobacteria</taxon>
        <taxon>Aeromonadales</taxon>
        <taxon>Aeromonadaceae</taxon>
        <taxon>Aeromonas</taxon>
    </lineage>
</organism>
<feature type="compositionally biased region" description="Basic and acidic residues" evidence="2">
    <location>
        <begin position="587"/>
        <end position="596"/>
    </location>
</feature>
<evidence type="ECO:0008006" key="5">
    <source>
        <dbReference type="Google" id="ProtNLM"/>
    </source>
</evidence>
<name>A0ABS5GWU1_9GAMM</name>
<evidence type="ECO:0000256" key="2">
    <source>
        <dbReference type="SAM" id="MobiDB-lite"/>
    </source>
</evidence>
<keyword evidence="4" id="KW-1185">Reference proteome</keyword>
<dbReference type="RefSeq" id="WP_212514875.1">
    <property type="nucleotide sequence ID" value="NZ_CAWQDX010000125.1"/>
</dbReference>
<dbReference type="SUPFAM" id="SSF52540">
    <property type="entry name" value="P-loop containing nucleoside triphosphate hydrolases"/>
    <property type="match status" value="1"/>
</dbReference>
<comment type="caution">
    <text evidence="3">The sequence shown here is derived from an EMBL/GenBank/DDBJ whole genome shotgun (WGS) entry which is preliminary data.</text>
</comment>
<dbReference type="Proteomes" id="UP000675653">
    <property type="component" value="Unassembled WGS sequence"/>
</dbReference>
<evidence type="ECO:0000313" key="4">
    <source>
        <dbReference type="Proteomes" id="UP000675653"/>
    </source>
</evidence>
<proteinExistence type="predicted"/>
<evidence type="ECO:0000256" key="1">
    <source>
        <dbReference type="SAM" id="Coils"/>
    </source>
</evidence>
<dbReference type="EMBL" id="JAGRZL010000096">
    <property type="protein sequence ID" value="MBR7631513.1"/>
    <property type="molecule type" value="Genomic_DNA"/>
</dbReference>
<sequence>MIQYGFEHLVLLGSAGYQRAELPLDASVSLIAPNNTGKTSLINALQFLLIIDQRAMDFGAHDREKSRRFYFPNNSSYILLQACLPQTGTVVLGCVGKGVSHDYQYFAYKGELELDDYRLEDGNLVAEPQLVSHLASRKRLVTIYKHPSEFRDALYGSRKKRSESEPDFTLFHLEHQSDADAYRRVLTQTLRLDKLTSGHVKKYLLEIFKRDLTDAAIDFKQEWEKAFSEVNRERAQYQAALEQAKRIEELAERVESRLTIRGKIVAWRPKIEEGLQQWQTYYQRRLEELADNVRQLKEEQGQQQSRDRVLTLADNAKKQERNVLAGQDEQQNALGRRFTLYSGRGQLETQLIALQVLLEKQITLLGQAKGRSVKAIKLDLKQRQAGGQSLRAQKETLADNLYRRLSSQLSEPELSRLNRVLQSGVMGLGPQSFDLDLSRLQKQLAQSPADALELAGLRVSLAGLTPQFQQMSEVELDERICDTEREIASLLEQQQVAEKWDEAEAYKQQLEQDKKQLEQELAEFDNWQQLLAQSDERAAQIAVLNADLELLKAQLDASAERGEQLQNKINALTQEQDKLAWRHTRIEAERSRREDQGPMFSNLKDRPHHPWLGEPEWTLDHLDERLQNYQVDCRQLQELHKTLQLGLQSLHAGGLTKFQFSEGDDVEWAKILDFHRILPKEKEALEKRARSAVISVVASLKQLKQGLEAFKGRMRDFNRLISQRQLSDLKVFKIEARDDIELVKAIDTLLSTAAQVDSGESFDLFNQQSILDNDDVERAKKYLFDVGNRQQGLRVEDLFGLEFVIGKQDMSEESFEDIDSAASHGTVLMAKLVTGLAMLYLMQHKAKKIRTVCYLDEALALDSRNQKSLIDIAEQFGFALICASPAPLATARYCVPIHHRDGKNHINRQSWQILLPRGLNS</sequence>
<reference evidence="3 4" key="1">
    <citation type="submission" date="2021-04" db="EMBL/GenBank/DDBJ databases">
        <title>Draft Genome of Aeromonas popoffii ID682, isolated from a natural water source in Idaho.</title>
        <authorList>
            <person name="Testerman T."/>
            <person name="Graf J."/>
        </authorList>
    </citation>
    <scope>NUCLEOTIDE SEQUENCE [LARGE SCALE GENOMIC DNA]</scope>
    <source>
        <strain evidence="3 4">ID682</strain>
    </source>
</reference>
<evidence type="ECO:0000313" key="3">
    <source>
        <dbReference type="EMBL" id="MBR7631513.1"/>
    </source>
</evidence>
<accession>A0ABS5GWU1</accession>
<keyword evidence="1" id="KW-0175">Coiled coil</keyword>
<feature type="region of interest" description="Disordered" evidence="2">
    <location>
        <begin position="587"/>
        <end position="607"/>
    </location>
</feature>
<gene>
    <name evidence="3" type="ORF">KAT72_21595</name>
</gene>
<protein>
    <recommendedName>
        <fullName evidence="5">Chromosome segregation ATPase</fullName>
    </recommendedName>
</protein>